<keyword evidence="1" id="KW-0472">Membrane</keyword>
<evidence type="ECO:0000313" key="2">
    <source>
        <dbReference type="EMBL" id="SBT30402.1"/>
    </source>
</evidence>
<dbReference type="AlphaFoldDB" id="A0A1A8YFT5"/>
<proteinExistence type="predicted"/>
<dbReference type="EMBL" id="FLRE01000004">
    <property type="protein sequence ID" value="SBT30814.1"/>
    <property type="molecule type" value="Genomic_DNA"/>
</dbReference>
<reference evidence="2" key="2">
    <citation type="submission" date="2016-05" db="EMBL/GenBank/DDBJ databases">
        <authorList>
            <person name="Lavstsen T."/>
            <person name="Jespersen J.S."/>
        </authorList>
    </citation>
    <scope>NUCLEOTIDE SEQUENCE [LARGE SCALE GENOMIC DNA]</scope>
</reference>
<feature type="transmembrane region" description="Helical" evidence="1">
    <location>
        <begin position="201"/>
        <end position="224"/>
    </location>
</feature>
<keyword evidence="1" id="KW-0812">Transmembrane</keyword>
<sequence>MCACTCPMNRFFPLIFCEHYIILGFSAGTRTAGRYVHWRVGTLARLYIDAYKHLHIRSYARTHVYSDSSTHVLHLALQRYPIRAVPLHNTITFERMLQIHSGLLKKSNGKEQVYLFMSRSVNNIYKRYVASQPLGINIPEPPPREYLPNGEPKTYRLNQRYYNHKYDWERWSLRPAGVFHTYLHGEFAKDHKPLLAWLLQYPLPLAFIPYFLFAFGLSFTFHHVSYLGIKPKRFTVEWVEANRERERAENTNPVTRYLDRRRKERGPHWILEDFLPGHPCYLHMSKYHHDAELLRKREEEAAEKDGDGE</sequence>
<dbReference type="Proteomes" id="UP000078550">
    <property type="component" value="Unassembled WGS sequence"/>
</dbReference>
<organism evidence="2 5">
    <name type="scientific">Plasmodium ovale wallikeri</name>
    <dbReference type="NCBI Taxonomy" id="864142"/>
    <lineage>
        <taxon>Eukaryota</taxon>
        <taxon>Sar</taxon>
        <taxon>Alveolata</taxon>
        <taxon>Apicomplexa</taxon>
        <taxon>Aconoidasida</taxon>
        <taxon>Haemosporida</taxon>
        <taxon>Plasmodiidae</taxon>
        <taxon>Plasmodium</taxon>
        <taxon>Plasmodium (Plasmodium)</taxon>
    </lineage>
</organism>
<keyword evidence="1" id="KW-1133">Transmembrane helix</keyword>
<gene>
    <name evidence="2" type="ORF">POVWA1_000630</name>
    <name evidence="3" type="ORF">POVWA2_000900</name>
</gene>
<protein>
    <submittedName>
        <fullName evidence="2">Cloroquine resistance associated protein Cg8</fullName>
    </submittedName>
</protein>
<evidence type="ECO:0000313" key="4">
    <source>
        <dbReference type="Proteomes" id="UP000078550"/>
    </source>
</evidence>
<name>A0A1A8YFT5_PLAOA</name>
<dbReference type="CDD" id="cd00922">
    <property type="entry name" value="Cyt_c_Oxidase_IV"/>
    <property type="match status" value="1"/>
</dbReference>
<evidence type="ECO:0000313" key="5">
    <source>
        <dbReference type="Proteomes" id="UP000078555"/>
    </source>
</evidence>
<accession>A0A1A8YFT5</accession>
<dbReference type="InterPro" id="IPR004203">
    <property type="entry name" value="Cyt_c_oxidase_su4_fam"/>
</dbReference>
<dbReference type="Proteomes" id="UP000078555">
    <property type="component" value="Unassembled WGS sequence"/>
</dbReference>
<reference evidence="4 5" key="1">
    <citation type="submission" date="2016-05" db="EMBL/GenBank/DDBJ databases">
        <authorList>
            <person name="Naeem Raeece"/>
        </authorList>
    </citation>
    <scope>NUCLEOTIDE SEQUENCE [LARGE SCALE GENOMIC DNA]</scope>
</reference>
<dbReference type="GO" id="GO:0006123">
    <property type="term" value="P:mitochondrial electron transport, cytochrome c to oxygen"/>
    <property type="evidence" value="ECO:0007669"/>
    <property type="project" value="InterPro"/>
</dbReference>
<evidence type="ECO:0000313" key="3">
    <source>
        <dbReference type="EMBL" id="SBT30814.1"/>
    </source>
</evidence>
<keyword evidence="5" id="KW-1185">Reference proteome</keyword>
<dbReference type="GO" id="GO:0005739">
    <property type="term" value="C:mitochondrion"/>
    <property type="evidence" value="ECO:0007669"/>
    <property type="project" value="GOC"/>
</dbReference>
<evidence type="ECO:0000256" key="1">
    <source>
        <dbReference type="SAM" id="Phobius"/>
    </source>
</evidence>
<dbReference type="EMBL" id="FLRD01000001">
    <property type="protein sequence ID" value="SBT30402.1"/>
    <property type="molecule type" value="Genomic_DNA"/>
</dbReference>